<dbReference type="InterPro" id="IPR029064">
    <property type="entry name" value="Ribosomal_eL30-like_sf"/>
</dbReference>
<organism evidence="2">
    <name type="scientific">Terrestrivirus sp</name>
    <dbReference type="NCBI Taxonomy" id="2487775"/>
    <lineage>
        <taxon>Viruses</taxon>
        <taxon>Varidnaviria</taxon>
        <taxon>Bamfordvirae</taxon>
        <taxon>Nucleocytoviricota</taxon>
        <taxon>Megaviricetes</taxon>
        <taxon>Imitervirales</taxon>
        <taxon>Mimiviridae</taxon>
        <taxon>Klosneuvirinae</taxon>
    </lineage>
</organism>
<dbReference type="InterPro" id="IPR004403">
    <property type="entry name" value="Peptide_chain-rel_eRF1/aRF1"/>
</dbReference>
<feature type="domain" description="eRF1" evidence="1">
    <location>
        <begin position="21"/>
        <end position="127"/>
    </location>
</feature>
<gene>
    <name evidence="2" type="ORF">Terrestrivirus4_18</name>
</gene>
<protein>
    <submittedName>
        <fullName evidence="2">Peptide chain release factor 1 eRF1</fullName>
    </submittedName>
</protein>
<proteinExistence type="predicted"/>
<name>A0A3G4ZM87_9VIRU</name>
<dbReference type="Gene3D" id="3.30.420.60">
    <property type="entry name" value="eRF1 domain 2"/>
    <property type="match status" value="1"/>
</dbReference>
<dbReference type="Pfam" id="PF03464">
    <property type="entry name" value="eRF1_2"/>
    <property type="match status" value="1"/>
</dbReference>
<evidence type="ECO:0000313" key="2">
    <source>
        <dbReference type="EMBL" id="AYV75970.1"/>
    </source>
</evidence>
<dbReference type="EMBL" id="MK071982">
    <property type="protein sequence ID" value="AYV75970.1"/>
    <property type="molecule type" value="Genomic_DNA"/>
</dbReference>
<sequence>MYNDSVNYGIILLSGKDFRCYVLEITGSNKEFKLIDSDKFKLQKRQKKGGQSAQRIDRLREIQRGHYITEINEIIQQIYMRENNTMYIVKGFVIGGVGDFKHEVINNDIFQQYFSSKILRIVSTEEINDGTVYDVYNKCIDILGSFDINNVNKIINEIKILITNADDKLIFGKDDIMNELKSYQLKKLIISDQLFDTYKNDITQIIYDYELHIVPHNMIEIYGGILGIKYY</sequence>
<accession>A0A3G4ZM87</accession>
<reference evidence="2" key="1">
    <citation type="submission" date="2018-10" db="EMBL/GenBank/DDBJ databases">
        <title>Hidden diversity of soil giant viruses.</title>
        <authorList>
            <person name="Schulz F."/>
            <person name="Alteio L."/>
            <person name="Goudeau D."/>
            <person name="Ryan E.M."/>
            <person name="Malmstrom R.R."/>
            <person name="Blanchard J."/>
            <person name="Woyke T."/>
        </authorList>
    </citation>
    <scope>NUCLEOTIDE SEQUENCE</scope>
    <source>
        <strain evidence="2">TEV1</strain>
    </source>
</reference>
<dbReference type="PANTHER" id="PTHR10113">
    <property type="entry name" value="PEPTIDE CHAIN RELEASE FACTOR SUBUNIT 1"/>
    <property type="match status" value="1"/>
</dbReference>
<dbReference type="InterPro" id="IPR005141">
    <property type="entry name" value="eRF1_2"/>
</dbReference>
<dbReference type="SUPFAM" id="SSF55315">
    <property type="entry name" value="L30e-like"/>
    <property type="match status" value="1"/>
</dbReference>
<dbReference type="SUPFAM" id="SSF53137">
    <property type="entry name" value="Translational machinery components"/>
    <property type="match status" value="1"/>
</dbReference>
<dbReference type="InterPro" id="IPR042226">
    <property type="entry name" value="eFR1_2_sf"/>
</dbReference>
<evidence type="ECO:0000259" key="1">
    <source>
        <dbReference type="Pfam" id="PF03464"/>
    </source>
</evidence>